<dbReference type="AlphaFoldDB" id="A0A0R0L9U1"/>
<feature type="compositionally biased region" description="Polar residues" evidence="1">
    <location>
        <begin position="54"/>
        <end position="77"/>
    </location>
</feature>
<protein>
    <submittedName>
        <fullName evidence="2 3">Uncharacterized protein</fullName>
    </submittedName>
</protein>
<evidence type="ECO:0000256" key="1">
    <source>
        <dbReference type="SAM" id="MobiDB-lite"/>
    </source>
</evidence>
<keyword evidence="4" id="KW-1185">Reference proteome</keyword>
<reference evidence="3" key="2">
    <citation type="submission" date="2018-02" db="UniProtKB">
        <authorList>
            <consortium name="EnsemblPlants"/>
        </authorList>
    </citation>
    <scope>IDENTIFICATION</scope>
    <source>
        <strain evidence="3">Williams 82</strain>
    </source>
</reference>
<name>A0A0R0L9U1_SOYBN</name>
<dbReference type="Proteomes" id="UP000008827">
    <property type="component" value="Chromosome 1"/>
</dbReference>
<evidence type="ECO:0000313" key="2">
    <source>
        <dbReference type="EMBL" id="KRH75943.1"/>
    </source>
</evidence>
<dbReference type="InParanoid" id="A0A0R0L9U1"/>
<feature type="region of interest" description="Disordered" evidence="1">
    <location>
        <begin position="52"/>
        <end position="77"/>
    </location>
</feature>
<dbReference type="EnsemblPlants" id="KRH75943">
    <property type="protein sequence ID" value="KRH75943"/>
    <property type="gene ID" value="GLYMA_01G119100"/>
</dbReference>
<organism evidence="2">
    <name type="scientific">Glycine max</name>
    <name type="common">Soybean</name>
    <name type="synonym">Glycine hispida</name>
    <dbReference type="NCBI Taxonomy" id="3847"/>
    <lineage>
        <taxon>Eukaryota</taxon>
        <taxon>Viridiplantae</taxon>
        <taxon>Streptophyta</taxon>
        <taxon>Embryophyta</taxon>
        <taxon>Tracheophyta</taxon>
        <taxon>Spermatophyta</taxon>
        <taxon>Magnoliopsida</taxon>
        <taxon>eudicotyledons</taxon>
        <taxon>Gunneridae</taxon>
        <taxon>Pentapetalae</taxon>
        <taxon>rosids</taxon>
        <taxon>fabids</taxon>
        <taxon>Fabales</taxon>
        <taxon>Fabaceae</taxon>
        <taxon>Papilionoideae</taxon>
        <taxon>50 kb inversion clade</taxon>
        <taxon>NPAAA clade</taxon>
        <taxon>indigoferoid/millettioid clade</taxon>
        <taxon>Phaseoleae</taxon>
        <taxon>Glycine</taxon>
        <taxon>Glycine subgen. Soja</taxon>
    </lineage>
</organism>
<dbReference type="EMBL" id="CM000834">
    <property type="protein sequence ID" value="KRH75943.1"/>
    <property type="molecule type" value="Genomic_DNA"/>
</dbReference>
<gene>
    <name evidence="2" type="ORF">GLYMA_01G119100</name>
</gene>
<evidence type="ECO:0000313" key="3">
    <source>
        <dbReference type="EnsemblPlants" id="KRH75943"/>
    </source>
</evidence>
<proteinExistence type="predicted"/>
<evidence type="ECO:0000313" key="4">
    <source>
        <dbReference type="Proteomes" id="UP000008827"/>
    </source>
</evidence>
<sequence>MKNHRISPYIRKQRTCTTHRETIPHVFHLVSDQPRDLITNLCIHPSPPTRCRHSSSPCQSVTKSRQPAVQIPSSLSKGSVKRRRRAFATLITQMILVI</sequence>
<accession>A0A0R0L9U1</accession>
<reference evidence="2 3" key="1">
    <citation type="journal article" date="2010" name="Nature">
        <title>Genome sequence of the palaeopolyploid soybean.</title>
        <authorList>
            <person name="Schmutz J."/>
            <person name="Cannon S.B."/>
            <person name="Schlueter J."/>
            <person name="Ma J."/>
            <person name="Mitros T."/>
            <person name="Nelson W."/>
            <person name="Hyten D.L."/>
            <person name="Song Q."/>
            <person name="Thelen J.J."/>
            <person name="Cheng J."/>
            <person name="Xu D."/>
            <person name="Hellsten U."/>
            <person name="May G.D."/>
            <person name="Yu Y."/>
            <person name="Sakurai T."/>
            <person name="Umezawa T."/>
            <person name="Bhattacharyya M.K."/>
            <person name="Sandhu D."/>
            <person name="Valliyodan B."/>
            <person name="Lindquist E."/>
            <person name="Peto M."/>
            <person name="Grant D."/>
            <person name="Shu S."/>
            <person name="Goodstein D."/>
            <person name="Barry K."/>
            <person name="Futrell-Griggs M."/>
            <person name="Abernathy B."/>
            <person name="Du J."/>
            <person name="Tian Z."/>
            <person name="Zhu L."/>
            <person name="Gill N."/>
            <person name="Joshi T."/>
            <person name="Libault M."/>
            <person name="Sethuraman A."/>
            <person name="Zhang X.-C."/>
            <person name="Shinozaki K."/>
            <person name="Nguyen H.T."/>
            <person name="Wing R.A."/>
            <person name="Cregan P."/>
            <person name="Specht J."/>
            <person name="Grimwood J."/>
            <person name="Rokhsar D."/>
            <person name="Stacey G."/>
            <person name="Shoemaker R.C."/>
            <person name="Jackson S.A."/>
        </authorList>
    </citation>
    <scope>NUCLEOTIDE SEQUENCE</scope>
    <source>
        <strain evidence="3">cv. Williams 82</strain>
        <tissue evidence="2">Callus</tissue>
    </source>
</reference>
<reference evidence="2" key="3">
    <citation type="submission" date="2018-07" db="EMBL/GenBank/DDBJ databases">
        <title>WGS assembly of Glycine max.</title>
        <authorList>
            <person name="Schmutz J."/>
            <person name="Cannon S."/>
            <person name="Schlueter J."/>
            <person name="Ma J."/>
            <person name="Mitros T."/>
            <person name="Nelson W."/>
            <person name="Hyten D."/>
            <person name="Song Q."/>
            <person name="Thelen J."/>
            <person name="Cheng J."/>
            <person name="Xu D."/>
            <person name="Hellsten U."/>
            <person name="May G."/>
            <person name="Yu Y."/>
            <person name="Sakurai T."/>
            <person name="Umezawa T."/>
            <person name="Bhattacharyya M."/>
            <person name="Sandhu D."/>
            <person name="Valliyodan B."/>
            <person name="Lindquist E."/>
            <person name="Peto M."/>
            <person name="Grant D."/>
            <person name="Shu S."/>
            <person name="Goodstein D."/>
            <person name="Barry K."/>
            <person name="Futrell-Griggs M."/>
            <person name="Abernathy B."/>
            <person name="Du J."/>
            <person name="Tian Z."/>
            <person name="Zhu L."/>
            <person name="Gill N."/>
            <person name="Joshi T."/>
            <person name="Libault M."/>
            <person name="Sethuraman A."/>
            <person name="Zhang X."/>
            <person name="Shinozaki K."/>
            <person name="Nguyen H."/>
            <person name="Wing R."/>
            <person name="Cregan P."/>
            <person name="Specht J."/>
            <person name="Grimwood J."/>
            <person name="Rokhsar D."/>
            <person name="Stacey G."/>
            <person name="Shoemaker R."/>
            <person name="Jackson S."/>
        </authorList>
    </citation>
    <scope>NUCLEOTIDE SEQUENCE</scope>
    <source>
        <tissue evidence="2">Callus</tissue>
    </source>
</reference>
<dbReference type="Gramene" id="KRH75943">
    <property type="protein sequence ID" value="KRH75943"/>
    <property type="gene ID" value="GLYMA_01G119100"/>
</dbReference>